<dbReference type="Proteomes" id="UP000004931">
    <property type="component" value="Unassembled WGS sequence"/>
</dbReference>
<dbReference type="eggNOG" id="COG5501">
    <property type="taxonomic scope" value="Bacteria"/>
</dbReference>
<evidence type="ECO:0000256" key="1">
    <source>
        <dbReference type="SAM" id="SignalP"/>
    </source>
</evidence>
<gene>
    <name evidence="3" type="ORF">GP2143_12701</name>
</gene>
<feature type="signal peptide" evidence="1">
    <location>
        <begin position="1"/>
        <end position="24"/>
    </location>
</feature>
<keyword evidence="4" id="KW-1185">Reference proteome</keyword>
<dbReference type="Pfam" id="PF13501">
    <property type="entry name" value="SoxY"/>
    <property type="match status" value="1"/>
</dbReference>
<dbReference type="OrthoDB" id="9804570at2"/>
<comment type="caution">
    <text evidence="3">The sequence shown here is derived from an EMBL/GenBank/DDBJ whole genome shotgun (WGS) entry which is preliminary data.</text>
</comment>
<dbReference type="EMBL" id="AAVT01000001">
    <property type="protein sequence ID" value="EAW32114.1"/>
    <property type="molecule type" value="Genomic_DNA"/>
</dbReference>
<proteinExistence type="predicted"/>
<evidence type="ECO:0000313" key="3">
    <source>
        <dbReference type="EMBL" id="EAW32114.1"/>
    </source>
</evidence>
<accession>A0Y7L0</accession>
<dbReference type="InterPro" id="IPR016568">
    <property type="entry name" value="Sulphur_oxidation_SoxY"/>
</dbReference>
<keyword evidence="1" id="KW-0732">Signal</keyword>
<evidence type="ECO:0000313" key="4">
    <source>
        <dbReference type="Proteomes" id="UP000004931"/>
    </source>
</evidence>
<dbReference type="Gene3D" id="2.60.40.2470">
    <property type="entry name" value="SoxY domain"/>
    <property type="match status" value="1"/>
</dbReference>
<feature type="domain" description="Ig-like SoxY" evidence="2">
    <location>
        <begin position="34"/>
        <end position="141"/>
    </location>
</feature>
<feature type="chain" id="PRO_5002630799" evidence="1">
    <location>
        <begin position="25"/>
        <end position="146"/>
    </location>
</feature>
<dbReference type="PIRSF" id="PIRSF010312">
    <property type="entry name" value="Sulphur_oxidation_SoxY"/>
    <property type="match status" value="1"/>
</dbReference>
<sequence>MKRRTLLLGAATGLALQLAPHVYAKRLKATMALFYGEEAITVGRVHLKTPPLAENGNSVSLVVDVESPMTENDYVREIRIFADNNPVPMLASYQFSPAAGKAGVATRIRLSNSQTITAVARLNDGTLWSGSSETIVTLAACVDPLL</sequence>
<dbReference type="STRING" id="247633.GP2143_12701"/>
<dbReference type="InterPro" id="IPR038162">
    <property type="entry name" value="SoxY_sf"/>
</dbReference>
<protein>
    <submittedName>
        <fullName evidence="3">Sulfur oxidation protein SoxY</fullName>
    </submittedName>
</protein>
<name>A0Y7L0_9GAMM</name>
<dbReference type="AlphaFoldDB" id="A0Y7L0"/>
<organism evidence="3 4">
    <name type="scientific">marine gamma proteobacterium HTCC2143</name>
    <dbReference type="NCBI Taxonomy" id="247633"/>
    <lineage>
        <taxon>Bacteria</taxon>
        <taxon>Pseudomonadati</taxon>
        <taxon>Pseudomonadota</taxon>
        <taxon>Gammaproteobacteria</taxon>
        <taxon>Cellvibrionales</taxon>
        <taxon>Spongiibacteraceae</taxon>
        <taxon>BD1-7 clade</taxon>
    </lineage>
</organism>
<reference evidence="3 4" key="1">
    <citation type="journal article" date="2010" name="J. Bacteriol.">
        <title>Genome sequence of the oligotrophic marine Gammaproteobacterium HTCC2143, isolated from the Oregon Coast.</title>
        <authorList>
            <person name="Oh H.M."/>
            <person name="Kang I."/>
            <person name="Ferriera S."/>
            <person name="Giovannoni S.J."/>
            <person name="Cho J.C."/>
        </authorList>
    </citation>
    <scope>NUCLEOTIDE SEQUENCE [LARGE SCALE GENOMIC DNA]</scope>
    <source>
        <strain evidence="3 4">HTCC2143</strain>
    </source>
</reference>
<evidence type="ECO:0000259" key="2">
    <source>
        <dbReference type="Pfam" id="PF13501"/>
    </source>
</evidence>
<dbReference type="InterPro" id="IPR032711">
    <property type="entry name" value="SoxY"/>
</dbReference>